<proteinExistence type="predicted"/>
<feature type="compositionally biased region" description="Basic residues" evidence="6">
    <location>
        <begin position="32"/>
        <end position="43"/>
    </location>
</feature>
<evidence type="ECO:0000256" key="5">
    <source>
        <dbReference type="PROSITE-ProRule" id="PRU00221"/>
    </source>
</evidence>
<dbReference type="PANTHER" id="PTHR19865">
    <property type="entry name" value="U3 SMALL NUCLEOLAR RNA INTERACTING PROTEIN 2"/>
    <property type="match status" value="1"/>
</dbReference>
<protein>
    <submittedName>
        <fullName evidence="7">WD40 repeat-like protein</fullName>
    </submittedName>
</protein>
<keyword evidence="8" id="KW-1185">Reference proteome</keyword>
<dbReference type="GeneID" id="37043126"/>
<dbReference type="Proteomes" id="UP000245768">
    <property type="component" value="Unassembled WGS sequence"/>
</dbReference>
<dbReference type="InterPro" id="IPR001680">
    <property type="entry name" value="WD40_rpt"/>
</dbReference>
<dbReference type="GO" id="GO:0032040">
    <property type="term" value="C:small-subunit processome"/>
    <property type="evidence" value="ECO:0007669"/>
    <property type="project" value="TreeGrafter"/>
</dbReference>
<evidence type="ECO:0000256" key="2">
    <source>
        <dbReference type="ARBA" id="ARBA00022574"/>
    </source>
</evidence>
<feature type="repeat" description="WD" evidence="5">
    <location>
        <begin position="346"/>
        <end position="387"/>
    </location>
</feature>
<evidence type="ECO:0000313" key="8">
    <source>
        <dbReference type="Proteomes" id="UP000245768"/>
    </source>
</evidence>
<feature type="region of interest" description="Disordered" evidence="6">
    <location>
        <begin position="222"/>
        <end position="267"/>
    </location>
</feature>
<dbReference type="GO" id="GO:0034511">
    <property type="term" value="F:U3 snoRNA binding"/>
    <property type="evidence" value="ECO:0007669"/>
    <property type="project" value="InterPro"/>
</dbReference>
<dbReference type="PROSITE" id="PS50082">
    <property type="entry name" value="WD_REPEATS_2"/>
    <property type="match status" value="4"/>
</dbReference>
<dbReference type="OrthoDB" id="189968at2759"/>
<keyword evidence="3" id="KW-0677">Repeat</keyword>
<feature type="repeat" description="WD" evidence="5">
    <location>
        <begin position="176"/>
        <end position="219"/>
    </location>
</feature>
<evidence type="ECO:0000256" key="6">
    <source>
        <dbReference type="SAM" id="MobiDB-lite"/>
    </source>
</evidence>
<dbReference type="Pfam" id="PF00400">
    <property type="entry name" value="WD40"/>
    <property type="match status" value="3"/>
</dbReference>
<dbReference type="FunCoup" id="A0A316YRP2">
    <property type="interactions" value="543"/>
</dbReference>
<feature type="region of interest" description="Disordered" evidence="6">
    <location>
        <begin position="448"/>
        <end position="468"/>
    </location>
</feature>
<dbReference type="InParanoid" id="A0A316YRP2"/>
<evidence type="ECO:0000256" key="4">
    <source>
        <dbReference type="ARBA" id="ARBA00023242"/>
    </source>
</evidence>
<dbReference type="SUPFAM" id="SSF50978">
    <property type="entry name" value="WD40 repeat-like"/>
    <property type="match status" value="1"/>
</dbReference>
<evidence type="ECO:0000256" key="1">
    <source>
        <dbReference type="ARBA" id="ARBA00004123"/>
    </source>
</evidence>
<name>A0A316YRP2_9BASI</name>
<reference evidence="7 8" key="1">
    <citation type="journal article" date="2018" name="Mol. Biol. Evol.">
        <title>Broad Genomic Sampling Reveals a Smut Pathogenic Ancestry of the Fungal Clade Ustilaginomycotina.</title>
        <authorList>
            <person name="Kijpornyongpan T."/>
            <person name="Mondo S.J."/>
            <person name="Barry K."/>
            <person name="Sandor L."/>
            <person name="Lee J."/>
            <person name="Lipzen A."/>
            <person name="Pangilinan J."/>
            <person name="LaButti K."/>
            <person name="Hainaut M."/>
            <person name="Henrissat B."/>
            <person name="Grigoriev I.V."/>
            <person name="Spatafora J.W."/>
            <person name="Aime M.C."/>
        </authorList>
    </citation>
    <scope>NUCLEOTIDE SEQUENCE [LARGE SCALE GENOMIC DNA]</scope>
    <source>
        <strain evidence="7 8">MCA 4198</strain>
    </source>
</reference>
<dbReference type="InterPro" id="IPR039241">
    <property type="entry name" value="Rrp9-like"/>
</dbReference>
<dbReference type="SMART" id="SM00320">
    <property type="entry name" value="WD40"/>
    <property type="match status" value="6"/>
</dbReference>
<dbReference type="RefSeq" id="XP_025379167.1">
    <property type="nucleotide sequence ID" value="XM_025521210.1"/>
</dbReference>
<keyword evidence="4" id="KW-0539">Nucleus</keyword>
<feature type="compositionally biased region" description="Acidic residues" evidence="6">
    <location>
        <begin position="92"/>
        <end position="102"/>
    </location>
</feature>
<feature type="compositionally biased region" description="Acidic residues" evidence="6">
    <location>
        <begin position="64"/>
        <end position="73"/>
    </location>
</feature>
<dbReference type="STRING" id="215250.A0A316YRP2"/>
<dbReference type="AlphaFoldDB" id="A0A316YRP2"/>
<evidence type="ECO:0000313" key="7">
    <source>
        <dbReference type="EMBL" id="PWN91969.1"/>
    </source>
</evidence>
<dbReference type="InterPro" id="IPR036322">
    <property type="entry name" value="WD40_repeat_dom_sf"/>
</dbReference>
<feature type="repeat" description="WD" evidence="5">
    <location>
        <begin position="283"/>
        <end position="324"/>
    </location>
</feature>
<dbReference type="PANTHER" id="PTHR19865:SF0">
    <property type="entry name" value="U3 SMALL NUCLEOLAR RNA-INTERACTING PROTEIN 2"/>
    <property type="match status" value="1"/>
</dbReference>
<dbReference type="Gene3D" id="2.130.10.10">
    <property type="entry name" value="YVTN repeat-like/Quinoprotein amine dehydrogenase"/>
    <property type="match status" value="1"/>
</dbReference>
<comment type="subcellular location">
    <subcellularLocation>
        <location evidence="1">Nucleus</location>
    </subcellularLocation>
</comment>
<dbReference type="InterPro" id="IPR015943">
    <property type="entry name" value="WD40/YVTN_repeat-like_dom_sf"/>
</dbReference>
<feature type="compositionally biased region" description="Basic and acidic residues" evidence="6">
    <location>
        <begin position="78"/>
        <end position="91"/>
    </location>
</feature>
<organism evidence="7 8">
    <name type="scientific">Acaromyces ingoldii</name>
    <dbReference type="NCBI Taxonomy" id="215250"/>
    <lineage>
        <taxon>Eukaryota</taxon>
        <taxon>Fungi</taxon>
        <taxon>Dikarya</taxon>
        <taxon>Basidiomycota</taxon>
        <taxon>Ustilaginomycotina</taxon>
        <taxon>Exobasidiomycetes</taxon>
        <taxon>Exobasidiales</taxon>
        <taxon>Cryptobasidiaceae</taxon>
        <taxon>Acaromyces</taxon>
    </lineage>
</organism>
<dbReference type="EMBL" id="KZ819635">
    <property type="protein sequence ID" value="PWN91969.1"/>
    <property type="molecule type" value="Genomic_DNA"/>
</dbReference>
<evidence type="ECO:0000256" key="3">
    <source>
        <dbReference type="ARBA" id="ARBA00022737"/>
    </source>
</evidence>
<keyword evidence="2 5" id="KW-0853">WD repeat</keyword>
<accession>A0A316YRP2</accession>
<dbReference type="PROSITE" id="PS50294">
    <property type="entry name" value="WD_REPEATS_REGION"/>
    <property type="match status" value="1"/>
</dbReference>
<feature type="repeat" description="WD" evidence="5">
    <location>
        <begin position="536"/>
        <end position="563"/>
    </location>
</feature>
<gene>
    <name evidence="7" type="ORF">FA10DRAFT_265783</name>
</gene>
<sequence>MSDSFFQKKRKKGAPAGSSGRTGGGEAGPSTARRRQEKKRVKRGKDDEDDDGGFFENGRAGGSDNDDDDDDEGIANMDLRHDFEKRDRLGSESEEDDVDETPAEARVRLAQAYLAGMRGQDEDEDEGGADAAEADRQNISARLQQDVSTRSTHIHNFVADRLVIPKQGSSEHVLATRGHLHSVTDARIGPASDCAWLVTAGKDGQIVRWRLKDGKMLEVIPRGMSSGSQNAKARGRPALSKTSGSARRKIRAQEMMGKAEVASSAEAADKGKEKAHYLNLAPGQGHTGEIWAMSMSSDGKFLATGGKDQRICIWALPSRSTRSTTQHQGDAPTASAPQQSRFLKALGGHRDSITALGFRLGSHDLFTASYDRTLKLFDVSQLSYVETFFGHQEAVGDLDLLRGEVVVSAGLRDRSVRWWKVRDESQLVFRGGAKSKVRQVLEGGDMALTKGLDGDDDDDGEASAPASSISKEWVEGSIDCVAMVDEHCFLSGGDSGTISLWSLSKKKPVFTMPVAHGHHLEHVREGEAPIETPRWITSLACLPYGDVFASGSWDGEIRLWKLDRSLRSFKLLSTIPAVGFVNSLQLVATPAAGPSGGGSKKNREEVLESEKWTRRGGLRGGLRKVFSEAEQQEQEEEEEEVARGKVGLIVAAALGQEPAKGRWMRIKEATNGALVVPFHLKIES</sequence>
<feature type="region of interest" description="Disordered" evidence="6">
    <location>
        <begin position="1"/>
        <end position="103"/>
    </location>
</feature>